<comment type="caution">
    <text evidence="1">The sequence shown here is derived from an EMBL/GenBank/DDBJ whole genome shotgun (WGS) entry which is preliminary data.</text>
</comment>
<evidence type="ECO:0000313" key="2">
    <source>
        <dbReference type="Proteomes" id="UP000579281"/>
    </source>
</evidence>
<dbReference type="RefSeq" id="WP_184314018.1">
    <property type="nucleotide sequence ID" value="NZ_JACHEN010000063.1"/>
</dbReference>
<dbReference type="EMBL" id="JACHEN010000063">
    <property type="protein sequence ID" value="MBB6219014.1"/>
    <property type="molecule type" value="Genomic_DNA"/>
</dbReference>
<evidence type="ECO:0000313" key="1">
    <source>
        <dbReference type="EMBL" id="MBB6219014.1"/>
    </source>
</evidence>
<protein>
    <submittedName>
        <fullName evidence="1">Uncharacterized protein</fullName>
    </submittedName>
</protein>
<gene>
    <name evidence="1" type="ORF">HNQ80_005192</name>
</gene>
<reference evidence="1 2" key="1">
    <citation type="submission" date="2020-08" db="EMBL/GenBank/DDBJ databases">
        <title>Genomic Encyclopedia of Type Strains, Phase IV (KMG-IV): sequencing the most valuable type-strain genomes for metagenomic binning, comparative biology and taxonomic classification.</title>
        <authorList>
            <person name="Goeker M."/>
        </authorList>
    </citation>
    <scope>NUCLEOTIDE SEQUENCE [LARGE SCALE GENOMIC DNA]</scope>
    <source>
        <strain evidence="1 2">DSM 103526</strain>
    </source>
</reference>
<name>A0A841KZH2_9FIRM</name>
<keyword evidence="2" id="KW-1185">Reference proteome</keyword>
<proteinExistence type="predicted"/>
<sequence length="88" mass="10552">MKTSLWLNDPEWFKEKKKMDMERPHKEGQKWTREDDIMAIELFKTGNYTHKQIGDLLGRSGEGVQRRLSRLDVWGTGEYIPPKRYGRR</sequence>
<organism evidence="1 2">
    <name type="scientific">Anaerosolibacter carboniphilus</name>
    <dbReference type="NCBI Taxonomy" id="1417629"/>
    <lineage>
        <taxon>Bacteria</taxon>
        <taxon>Bacillati</taxon>
        <taxon>Bacillota</taxon>
        <taxon>Clostridia</taxon>
        <taxon>Peptostreptococcales</taxon>
        <taxon>Thermotaleaceae</taxon>
        <taxon>Anaerosolibacter</taxon>
    </lineage>
</organism>
<accession>A0A841KZH2</accession>
<dbReference type="AlphaFoldDB" id="A0A841KZH2"/>
<dbReference type="Proteomes" id="UP000579281">
    <property type="component" value="Unassembled WGS sequence"/>
</dbReference>